<dbReference type="InterPro" id="IPR036890">
    <property type="entry name" value="HATPase_C_sf"/>
</dbReference>
<dbReference type="Pfam" id="PF02518">
    <property type="entry name" value="HATPase_c"/>
    <property type="match status" value="1"/>
</dbReference>
<dbReference type="FunFam" id="3.30.450.20:FF:000018">
    <property type="entry name" value="Sensor histidine kinase DcuS"/>
    <property type="match status" value="1"/>
</dbReference>
<dbReference type="GO" id="GO:0005524">
    <property type="term" value="F:ATP binding"/>
    <property type="evidence" value="ECO:0007669"/>
    <property type="project" value="UniProtKB-KW"/>
</dbReference>
<evidence type="ECO:0000256" key="14">
    <source>
        <dbReference type="SAM" id="Phobius"/>
    </source>
</evidence>
<dbReference type="SMART" id="SM00091">
    <property type="entry name" value="PAS"/>
    <property type="match status" value="1"/>
</dbReference>
<dbReference type="GO" id="GO:0000155">
    <property type="term" value="F:phosphorelay sensor kinase activity"/>
    <property type="evidence" value="ECO:0007669"/>
    <property type="project" value="TreeGrafter"/>
</dbReference>
<dbReference type="GO" id="GO:0005886">
    <property type="term" value="C:plasma membrane"/>
    <property type="evidence" value="ECO:0007669"/>
    <property type="project" value="UniProtKB-SubCell"/>
</dbReference>
<dbReference type="SUPFAM" id="SSF55874">
    <property type="entry name" value="ATPase domain of HSP90 chaperone/DNA topoisomerase II/histidine kinase"/>
    <property type="match status" value="1"/>
</dbReference>
<feature type="domain" description="Histidine kinase" evidence="15">
    <location>
        <begin position="339"/>
        <end position="532"/>
    </location>
</feature>
<keyword evidence="12" id="KW-0902">Two-component regulatory system</keyword>
<dbReference type="PANTHER" id="PTHR43547">
    <property type="entry name" value="TWO-COMPONENT HISTIDINE KINASE"/>
    <property type="match status" value="1"/>
</dbReference>
<evidence type="ECO:0000256" key="8">
    <source>
        <dbReference type="ARBA" id="ARBA00022741"/>
    </source>
</evidence>
<evidence type="ECO:0000256" key="7">
    <source>
        <dbReference type="ARBA" id="ARBA00022692"/>
    </source>
</evidence>
<keyword evidence="18" id="KW-1185">Reference proteome</keyword>
<dbReference type="InterPro" id="IPR029151">
    <property type="entry name" value="Sensor-like_sf"/>
</dbReference>
<dbReference type="EMBL" id="FQZL01000017">
    <property type="protein sequence ID" value="SHJ34270.1"/>
    <property type="molecule type" value="Genomic_DNA"/>
</dbReference>
<name>A0A1M6IIG0_9FIRM</name>
<dbReference type="InterPro" id="IPR013767">
    <property type="entry name" value="PAS_fold"/>
</dbReference>
<organism evidence="17 18">
    <name type="scientific">Dethiosulfatibacter aminovorans DSM 17477</name>
    <dbReference type="NCBI Taxonomy" id="1121476"/>
    <lineage>
        <taxon>Bacteria</taxon>
        <taxon>Bacillati</taxon>
        <taxon>Bacillota</taxon>
        <taxon>Tissierellia</taxon>
        <taxon>Dethiosulfatibacter</taxon>
    </lineage>
</organism>
<keyword evidence="8" id="KW-0547">Nucleotide-binding</keyword>
<dbReference type="PRINTS" id="PR00344">
    <property type="entry name" value="BCTRLSENSOR"/>
</dbReference>
<accession>A0A1M6IIG0</accession>
<comment type="catalytic activity">
    <reaction evidence="1">
        <text>ATP + protein L-histidine = ADP + protein N-phospho-L-histidine.</text>
        <dbReference type="EC" id="2.7.13.3"/>
    </reaction>
</comment>
<dbReference type="Pfam" id="PF17203">
    <property type="entry name" value="sCache_3_2"/>
    <property type="match status" value="1"/>
</dbReference>
<gene>
    <name evidence="17" type="ORF">SAMN02745751_02344</name>
</gene>
<evidence type="ECO:0000256" key="3">
    <source>
        <dbReference type="ARBA" id="ARBA00012438"/>
    </source>
</evidence>
<dbReference type="PANTHER" id="PTHR43547:SF10">
    <property type="entry name" value="SENSOR HISTIDINE KINASE DCUS"/>
    <property type="match status" value="1"/>
</dbReference>
<dbReference type="Gene3D" id="3.30.565.10">
    <property type="entry name" value="Histidine kinase-like ATPase, C-terminal domain"/>
    <property type="match status" value="1"/>
</dbReference>
<evidence type="ECO:0000313" key="17">
    <source>
        <dbReference type="EMBL" id="SHJ34270.1"/>
    </source>
</evidence>
<dbReference type="InterPro" id="IPR003594">
    <property type="entry name" value="HATPase_dom"/>
</dbReference>
<keyword evidence="11 14" id="KW-1133">Transmembrane helix</keyword>
<sequence length="535" mass="59477">MKKKKPMKIETKIMILVVILLGLSVIISAVLATSWFDRILEKKVEDNITNIASFIAVDEDITYALYAKDRNMTVQNIVKKYLDSVDDITFIVVADMDSVRYSHPTESMIGEKFVGGDEKRVVEKGESYISESTGTLGRSLRAFEPIFHEGNQVGFVAVGTLTESIDLARAETFRTIFLWVLISLAVGTLGSFLIGNSIKKSLLGLEPEHIVKLFTEQASMLDAIHEGIISIDVMGNITLINESAMKILGITEMEISHTTGKYIKDVFPTSRLTHIIKTRKSEFDKEQIINGRVIVTNRVPIVNEGEVLGAIATFRDKTDVMNLAEELTGINQIVDALRANTHEFLNKIHVILGLVQLGEYVEVEKYLKSVISRQQNIITSVVKNIKDPKVAGLIFGKISRASELGITIVIDDRTKVEKNHGRIESTALIKIIGNLLENAFFALKDKEDEKSVSLFIFEDDDEIFIEVEDRGKGIEKDDIGRIFDKGYSTKDGSNGTGLHLVQNTVNDYDGSIEVDSEAGEGTIFRVTLLKEGLND</sequence>
<evidence type="ECO:0000256" key="4">
    <source>
        <dbReference type="ARBA" id="ARBA00022475"/>
    </source>
</evidence>
<dbReference type="InterPro" id="IPR000014">
    <property type="entry name" value="PAS"/>
</dbReference>
<evidence type="ECO:0000256" key="13">
    <source>
        <dbReference type="ARBA" id="ARBA00023136"/>
    </source>
</evidence>
<dbReference type="InterPro" id="IPR039506">
    <property type="entry name" value="SPOB_a"/>
</dbReference>
<dbReference type="EC" id="2.7.13.3" evidence="3"/>
<dbReference type="SUPFAM" id="SSF55785">
    <property type="entry name" value="PYP-like sensor domain (PAS domain)"/>
    <property type="match status" value="1"/>
</dbReference>
<dbReference type="SUPFAM" id="SSF103190">
    <property type="entry name" value="Sensory domain-like"/>
    <property type="match status" value="1"/>
</dbReference>
<keyword evidence="13 14" id="KW-0472">Membrane</keyword>
<dbReference type="Pfam" id="PF00989">
    <property type="entry name" value="PAS"/>
    <property type="match status" value="1"/>
</dbReference>
<evidence type="ECO:0000256" key="11">
    <source>
        <dbReference type="ARBA" id="ARBA00022989"/>
    </source>
</evidence>
<keyword evidence="5" id="KW-0597">Phosphoprotein</keyword>
<dbReference type="Gene3D" id="1.10.287.130">
    <property type="match status" value="1"/>
</dbReference>
<dbReference type="OrthoDB" id="1634477at2"/>
<dbReference type="InterPro" id="IPR005467">
    <property type="entry name" value="His_kinase_dom"/>
</dbReference>
<dbReference type="Proteomes" id="UP000184052">
    <property type="component" value="Unassembled WGS sequence"/>
</dbReference>
<evidence type="ECO:0000259" key="16">
    <source>
        <dbReference type="PROSITE" id="PS50112"/>
    </source>
</evidence>
<evidence type="ECO:0000256" key="6">
    <source>
        <dbReference type="ARBA" id="ARBA00022679"/>
    </source>
</evidence>
<protein>
    <recommendedName>
        <fullName evidence="3">histidine kinase</fullName>
        <ecNumber evidence="3">2.7.13.3</ecNumber>
    </recommendedName>
</protein>
<dbReference type="AlphaFoldDB" id="A0A1M6IIG0"/>
<dbReference type="SMART" id="SM00387">
    <property type="entry name" value="HATPase_c"/>
    <property type="match status" value="1"/>
</dbReference>
<proteinExistence type="predicted"/>
<keyword evidence="4" id="KW-1003">Cell membrane</keyword>
<dbReference type="STRING" id="1121476.SAMN02745751_02344"/>
<dbReference type="PROSITE" id="PS50109">
    <property type="entry name" value="HIS_KIN"/>
    <property type="match status" value="1"/>
</dbReference>
<keyword evidence="9 17" id="KW-0418">Kinase</keyword>
<dbReference type="InterPro" id="IPR035965">
    <property type="entry name" value="PAS-like_dom_sf"/>
</dbReference>
<comment type="subcellular location">
    <subcellularLocation>
        <location evidence="2">Cell membrane</location>
        <topology evidence="2">Multi-pass membrane protein</topology>
    </subcellularLocation>
</comment>
<feature type="transmembrane region" description="Helical" evidence="14">
    <location>
        <begin position="176"/>
        <end position="195"/>
    </location>
</feature>
<evidence type="ECO:0000256" key="10">
    <source>
        <dbReference type="ARBA" id="ARBA00022840"/>
    </source>
</evidence>
<dbReference type="PROSITE" id="PS50112">
    <property type="entry name" value="PAS"/>
    <property type="match status" value="1"/>
</dbReference>
<dbReference type="GO" id="GO:0006355">
    <property type="term" value="P:regulation of DNA-templated transcription"/>
    <property type="evidence" value="ECO:0007669"/>
    <property type="project" value="InterPro"/>
</dbReference>
<dbReference type="InterPro" id="IPR004358">
    <property type="entry name" value="Sig_transdc_His_kin-like_C"/>
</dbReference>
<evidence type="ECO:0000259" key="15">
    <source>
        <dbReference type="PROSITE" id="PS50109"/>
    </source>
</evidence>
<dbReference type="InterPro" id="IPR033463">
    <property type="entry name" value="sCache_3"/>
</dbReference>
<evidence type="ECO:0000256" key="2">
    <source>
        <dbReference type="ARBA" id="ARBA00004651"/>
    </source>
</evidence>
<evidence type="ECO:0000256" key="9">
    <source>
        <dbReference type="ARBA" id="ARBA00022777"/>
    </source>
</evidence>
<keyword evidence="7 14" id="KW-0812">Transmembrane</keyword>
<dbReference type="RefSeq" id="WP_073049765.1">
    <property type="nucleotide sequence ID" value="NZ_FQZL01000017.1"/>
</dbReference>
<evidence type="ECO:0000256" key="5">
    <source>
        <dbReference type="ARBA" id="ARBA00022553"/>
    </source>
</evidence>
<keyword evidence="6" id="KW-0808">Transferase</keyword>
<evidence type="ECO:0000256" key="12">
    <source>
        <dbReference type="ARBA" id="ARBA00023012"/>
    </source>
</evidence>
<keyword evidence="10" id="KW-0067">ATP-binding</keyword>
<evidence type="ECO:0000313" key="18">
    <source>
        <dbReference type="Proteomes" id="UP000184052"/>
    </source>
</evidence>
<dbReference type="Gene3D" id="3.30.450.20">
    <property type="entry name" value="PAS domain"/>
    <property type="match status" value="2"/>
</dbReference>
<evidence type="ECO:0000256" key="1">
    <source>
        <dbReference type="ARBA" id="ARBA00000085"/>
    </source>
</evidence>
<reference evidence="17 18" key="1">
    <citation type="submission" date="2016-11" db="EMBL/GenBank/DDBJ databases">
        <authorList>
            <person name="Jaros S."/>
            <person name="Januszkiewicz K."/>
            <person name="Wedrychowicz H."/>
        </authorList>
    </citation>
    <scope>NUCLEOTIDE SEQUENCE [LARGE SCALE GENOMIC DNA]</scope>
    <source>
        <strain evidence="17 18">DSM 17477</strain>
    </source>
</reference>
<feature type="domain" description="PAS" evidence="16">
    <location>
        <begin position="220"/>
        <end position="255"/>
    </location>
</feature>
<dbReference type="Pfam" id="PF14689">
    <property type="entry name" value="SPOB_a"/>
    <property type="match status" value="1"/>
</dbReference>